<feature type="compositionally biased region" description="Low complexity" evidence="8">
    <location>
        <begin position="422"/>
        <end position="441"/>
    </location>
</feature>
<feature type="compositionally biased region" description="Polar residues" evidence="8">
    <location>
        <begin position="392"/>
        <end position="401"/>
    </location>
</feature>
<dbReference type="OrthoDB" id="292964at2759"/>
<comment type="catalytic activity">
    <reaction evidence="1">
        <text>Thiol-dependent hydrolysis of ester, thioester, amide, peptide and isopeptide bonds formed by the C-terminal Gly of ubiquitin (a 76-residue protein attached to proteins as an intracellular targeting signal).</text>
        <dbReference type="EC" id="3.4.19.12"/>
    </reaction>
</comment>
<name>A0A6A4GN65_9AGAR</name>
<dbReference type="InterPro" id="IPR038765">
    <property type="entry name" value="Papain-like_cys_pep_sf"/>
</dbReference>
<feature type="region of interest" description="Disordered" evidence="8">
    <location>
        <begin position="282"/>
        <end position="317"/>
    </location>
</feature>
<feature type="compositionally biased region" description="Low complexity" evidence="8">
    <location>
        <begin position="497"/>
        <end position="512"/>
    </location>
</feature>
<dbReference type="EC" id="3.4.19.12" evidence="3"/>
<dbReference type="InterPro" id="IPR028889">
    <property type="entry name" value="USP"/>
</dbReference>
<proteinExistence type="inferred from homology"/>
<feature type="compositionally biased region" description="Low complexity" evidence="8">
    <location>
        <begin position="712"/>
        <end position="729"/>
    </location>
</feature>
<feature type="region of interest" description="Disordered" evidence="8">
    <location>
        <begin position="189"/>
        <end position="236"/>
    </location>
</feature>
<feature type="compositionally biased region" description="Gly residues" evidence="8">
    <location>
        <begin position="472"/>
        <end position="483"/>
    </location>
</feature>
<dbReference type="CDD" id="cd02674">
    <property type="entry name" value="Peptidase_C19R"/>
    <property type="match status" value="1"/>
</dbReference>
<keyword evidence="12" id="KW-1185">Reference proteome</keyword>
<reference evidence="11" key="1">
    <citation type="journal article" date="2019" name="Environ. Microbiol.">
        <title>Fungal ecological strategies reflected in gene transcription - a case study of two litter decomposers.</title>
        <authorList>
            <person name="Barbi F."/>
            <person name="Kohler A."/>
            <person name="Barry K."/>
            <person name="Baskaran P."/>
            <person name="Daum C."/>
            <person name="Fauchery L."/>
            <person name="Ihrmark K."/>
            <person name="Kuo A."/>
            <person name="LaButti K."/>
            <person name="Lipzen A."/>
            <person name="Morin E."/>
            <person name="Grigoriev I.V."/>
            <person name="Henrissat B."/>
            <person name="Lindahl B."/>
            <person name="Martin F."/>
        </authorList>
    </citation>
    <scope>NUCLEOTIDE SEQUENCE</scope>
    <source>
        <strain evidence="11">JB14</strain>
    </source>
</reference>
<evidence type="ECO:0000313" key="11">
    <source>
        <dbReference type="EMBL" id="KAE9386896.1"/>
    </source>
</evidence>
<dbReference type="Proteomes" id="UP000799118">
    <property type="component" value="Unassembled WGS sequence"/>
</dbReference>
<feature type="compositionally biased region" description="Low complexity" evidence="8">
    <location>
        <begin position="219"/>
        <end position="236"/>
    </location>
</feature>
<feature type="compositionally biased region" description="Low complexity" evidence="8">
    <location>
        <begin position="975"/>
        <end position="1006"/>
    </location>
</feature>
<feature type="region of interest" description="Disordered" evidence="8">
    <location>
        <begin position="975"/>
        <end position="1047"/>
    </location>
</feature>
<dbReference type="PROSITE" id="PS50235">
    <property type="entry name" value="USP_3"/>
    <property type="match status" value="1"/>
</dbReference>
<keyword evidence="7" id="KW-0788">Thiol protease</keyword>
<keyword evidence="6" id="KW-0378">Hydrolase</keyword>
<dbReference type="PANTHER" id="PTHR21646:SF95">
    <property type="entry name" value="UBIQUITIN CARBOXYL-TERMINAL HYDROLASE 4-RELATED"/>
    <property type="match status" value="1"/>
</dbReference>
<feature type="region of interest" description="Disordered" evidence="8">
    <location>
        <begin position="1"/>
        <end position="38"/>
    </location>
</feature>
<gene>
    <name evidence="11" type="ORF">BT96DRAFT_927903</name>
</gene>
<evidence type="ECO:0000256" key="4">
    <source>
        <dbReference type="ARBA" id="ARBA00022670"/>
    </source>
</evidence>
<accession>A0A6A4GN65</accession>
<dbReference type="GO" id="GO:0006508">
    <property type="term" value="P:proteolysis"/>
    <property type="evidence" value="ECO:0007669"/>
    <property type="project" value="UniProtKB-KW"/>
</dbReference>
<dbReference type="GO" id="GO:0004843">
    <property type="term" value="F:cysteine-type deubiquitinase activity"/>
    <property type="evidence" value="ECO:0007669"/>
    <property type="project" value="UniProtKB-EC"/>
</dbReference>
<protein>
    <recommendedName>
        <fullName evidence="3">ubiquitinyl hydrolase 1</fullName>
        <ecNumber evidence="3">3.4.19.12</ecNumber>
    </recommendedName>
</protein>
<feature type="region of interest" description="Disordered" evidence="8">
    <location>
        <begin position="1155"/>
        <end position="1215"/>
    </location>
</feature>
<evidence type="ECO:0000256" key="1">
    <source>
        <dbReference type="ARBA" id="ARBA00000707"/>
    </source>
</evidence>
<feature type="region of interest" description="Disordered" evidence="8">
    <location>
        <begin position="553"/>
        <end position="597"/>
    </location>
</feature>
<feature type="domain" description="Rhodanese" evidence="9">
    <location>
        <begin position="611"/>
        <end position="631"/>
    </location>
</feature>
<feature type="compositionally biased region" description="Low complexity" evidence="8">
    <location>
        <begin position="766"/>
        <end position="777"/>
    </location>
</feature>
<dbReference type="SUPFAM" id="SSF54001">
    <property type="entry name" value="Cysteine proteinases"/>
    <property type="match status" value="1"/>
</dbReference>
<evidence type="ECO:0000256" key="3">
    <source>
        <dbReference type="ARBA" id="ARBA00012759"/>
    </source>
</evidence>
<feature type="region of interest" description="Disordered" evidence="8">
    <location>
        <begin position="158"/>
        <end position="177"/>
    </location>
</feature>
<dbReference type="SUPFAM" id="SSF52821">
    <property type="entry name" value="Rhodanese/Cell cycle control phosphatase"/>
    <property type="match status" value="1"/>
</dbReference>
<dbReference type="GO" id="GO:0016579">
    <property type="term" value="P:protein deubiquitination"/>
    <property type="evidence" value="ECO:0007669"/>
    <property type="project" value="InterPro"/>
</dbReference>
<dbReference type="Gene3D" id="3.40.250.10">
    <property type="entry name" value="Rhodanese-like domain"/>
    <property type="match status" value="1"/>
</dbReference>
<evidence type="ECO:0000313" key="12">
    <source>
        <dbReference type="Proteomes" id="UP000799118"/>
    </source>
</evidence>
<dbReference type="InterPro" id="IPR018200">
    <property type="entry name" value="USP_CS"/>
</dbReference>
<dbReference type="InterPro" id="IPR050185">
    <property type="entry name" value="Ub_carboxyl-term_hydrolase"/>
</dbReference>
<evidence type="ECO:0000256" key="8">
    <source>
        <dbReference type="SAM" id="MobiDB-lite"/>
    </source>
</evidence>
<dbReference type="InterPro" id="IPR001763">
    <property type="entry name" value="Rhodanese-like_dom"/>
</dbReference>
<dbReference type="PANTHER" id="PTHR21646">
    <property type="entry name" value="UBIQUITIN CARBOXYL-TERMINAL HYDROLASE"/>
    <property type="match status" value="1"/>
</dbReference>
<keyword evidence="5" id="KW-0833">Ubl conjugation pathway</keyword>
<evidence type="ECO:0000256" key="2">
    <source>
        <dbReference type="ARBA" id="ARBA00009085"/>
    </source>
</evidence>
<feature type="region of interest" description="Disordered" evidence="8">
    <location>
        <begin position="705"/>
        <end position="731"/>
    </location>
</feature>
<feature type="compositionally biased region" description="Low complexity" evidence="8">
    <location>
        <begin position="787"/>
        <end position="831"/>
    </location>
</feature>
<feature type="compositionally biased region" description="Low complexity" evidence="8">
    <location>
        <begin position="572"/>
        <end position="594"/>
    </location>
</feature>
<dbReference type="EMBL" id="ML769840">
    <property type="protein sequence ID" value="KAE9386896.1"/>
    <property type="molecule type" value="Genomic_DNA"/>
</dbReference>
<dbReference type="Gene3D" id="3.90.70.10">
    <property type="entry name" value="Cysteine proteinases"/>
    <property type="match status" value="1"/>
</dbReference>
<evidence type="ECO:0000259" key="10">
    <source>
        <dbReference type="PROSITE" id="PS50235"/>
    </source>
</evidence>
<feature type="compositionally biased region" description="Low complexity" evidence="8">
    <location>
        <begin position="371"/>
        <end position="387"/>
    </location>
</feature>
<dbReference type="InterPro" id="IPR036873">
    <property type="entry name" value="Rhodanese-like_dom_sf"/>
</dbReference>
<evidence type="ECO:0000256" key="7">
    <source>
        <dbReference type="ARBA" id="ARBA00022807"/>
    </source>
</evidence>
<feature type="compositionally biased region" description="Polar residues" evidence="8">
    <location>
        <begin position="832"/>
        <end position="856"/>
    </location>
</feature>
<keyword evidence="4" id="KW-0645">Protease</keyword>
<feature type="compositionally biased region" description="Low complexity" evidence="8">
    <location>
        <begin position="1194"/>
        <end position="1215"/>
    </location>
</feature>
<feature type="region of interest" description="Disordered" evidence="8">
    <location>
        <begin position="355"/>
        <end position="522"/>
    </location>
</feature>
<dbReference type="PROSITE" id="PS00972">
    <property type="entry name" value="USP_1"/>
    <property type="match status" value="1"/>
</dbReference>
<evidence type="ECO:0000259" key="9">
    <source>
        <dbReference type="PROSITE" id="PS50206"/>
    </source>
</evidence>
<sequence length="1615" mass="166855">MPISVLPQPPDFSPSNGYEPVDHGNGNGNGAGNGNDSIASLKSQAKASALQSAKGASALALLNAARNQYIKAGECEGEGDLRGALTAFTKAAQLANMVFATSEFQSEVRGKGDSARGAGGANAGGVVKKSLRTLWRDSINLTSRMQAVEAKLKMLEKQKQATNNSTDGPISKPGGSIADRMRALQDSGLSISTSKSNKRLSKDGAASPNPIGSPSPNTLSFPNSSPKSSAPSLESPSSALSALTALSAPSTVPGSPLAHVPTSFSSSSAFPSSSTAINPISTSSNSNTASSYSHAHAFPGSSPSSSPTLGGSFSTSYSSPSQSLSNSRFSVTEFNTQFPSIDELDEMDGYGAGFALPSSSVPTGPVSAIPTGRSTTSNRSSGSVRSMGTGGNRSLRSTGSAGSLKDKDTGLGTSNGADLYPSSSSGTATSSNHSPNHSPSATATPLASPTPHTALRNFIVPVERPSSTPLRGFGGAGGAGGGVWDSRPASPAGLSAPTKVSPSVPSVPSKPSGLSASISTGGKNYGNFDEEFPSTSASASTSWGVDSLPSAPFPPASSSSYSPNGPSPIPPSSHTSISSNPPNPSNPNTSLPIPQKNTATPRELYSYLRQDHIKVILLDVRERAEFDRGHIRAGAGAGGAVCCIEPEVLRRGNCTSDTIENSLVLAPPSEASTFNNRHKFDLVVIYDRSSTTSFGLPDGSHGVGASFGVNASQNQSNGETTTTGTGSSNPDISALLRAIWEREMPMMLIGGYEAWMKEFGEGEVVSSSSRLGSSSNGNGTGATNPFAPGGPLASPALGGSFNDGSSSSQPQVGSGSSGSAGSRARAGTSPSQGQNQPGTHKPNNYSLDQGSGSSHSRAPAESNSTSTFISNYPSSSSTSASASSSSRSGRATPTSSAPLAPHLSGSGAGGRRPAVVRASFSSSSSSSTATITNGYGASGSMASLPEGGMSPPMSPTILNGATPISYPSFGSSSSSTYSLPSASSSSVTIRSPGTPYSSSSVSLSSPYDKIASPPQASINPSLSGRRRMSDYVDQSQEALSGALSPGSGGVGAGVGGSGGVGSPGGAYGHGLSLSSAGNQFGASINGINGYGGGNMNGYNGSPNLSGAYNGLGGVNGTLSLSSLPRKPIDYPELSASISSAHQIVRPPPAAAGALERQDNRLGSPPVVPRTTYPSPGGGSGSAGVSGAINPYPVPSSNLSSTTTPHPTSTSISSSVPYSSTALTKLGLPALQPVPRLKGGEWPPRYWADSPIGTSGLKNLGNTCYMNAPIQCLSATAPFARFFTEVDLKTVINYMNKMNSQGQLTRAFSRLIHDIWHGDMPYIAPNDFRRTLCSLNKQYIGTDQHDSQEFLSFLLDGIHEDTNRIMAKKPLTRTPEEEERLESLPQQVASDYEWQVWRQSNDSIIVDFFQGQFRNQLRCMSCSKTSTTYNAFSILSLPVPARTGKIPLQNCLKAFFNTEVMEGDDAWDCTRCKVKRRATKTLSLARLPPVLVIHFKRFEANGRFSDKIDTFVDFPVKSLDLTDLMPPPLPSGADQSLLNGGQPMSREDPRTQLGPYKYDLYGVTNHYGNLSSGHYTAFVASRGGWLYCDDSSVKNVDSKQVVNQKAYVLFYKRTKV</sequence>
<feature type="compositionally biased region" description="Low complexity" evidence="8">
    <location>
        <begin position="864"/>
        <end position="897"/>
    </location>
</feature>
<organism evidence="11 12">
    <name type="scientific">Gymnopus androsaceus JB14</name>
    <dbReference type="NCBI Taxonomy" id="1447944"/>
    <lineage>
        <taxon>Eukaryota</taxon>
        <taxon>Fungi</taxon>
        <taxon>Dikarya</taxon>
        <taxon>Basidiomycota</taxon>
        <taxon>Agaricomycotina</taxon>
        <taxon>Agaricomycetes</taxon>
        <taxon>Agaricomycetidae</taxon>
        <taxon>Agaricales</taxon>
        <taxon>Marasmiineae</taxon>
        <taxon>Omphalotaceae</taxon>
        <taxon>Gymnopus</taxon>
    </lineage>
</organism>
<feature type="region of interest" description="Disordered" evidence="8">
    <location>
        <begin position="766"/>
        <end position="936"/>
    </location>
</feature>
<feature type="compositionally biased region" description="Polar residues" evidence="8">
    <location>
        <begin position="442"/>
        <end position="451"/>
    </location>
</feature>
<feature type="domain" description="USP" evidence="10">
    <location>
        <begin position="1254"/>
        <end position="1613"/>
    </location>
</feature>
<dbReference type="SMART" id="SM00450">
    <property type="entry name" value="RHOD"/>
    <property type="match status" value="1"/>
</dbReference>
<comment type="similarity">
    <text evidence="2">Belongs to the peptidase C19 family.</text>
</comment>
<dbReference type="PROSITE" id="PS50206">
    <property type="entry name" value="RHODANESE_3"/>
    <property type="match status" value="1"/>
</dbReference>
<dbReference type="Pfam" id="PF00443">
    <property type="entry name" value="UCH"/>
    <property type="match status" value="1"/>
</dbReference>
<dbReference type="InterPro" id="IPR001394">
    <property type="entry name" value="Peptidase_C19_UCH"/>
</dbReference>
<evidence type="ECO:0000256" key="5">
    <source>
        <dbReference type="ARBA" id="ARBA00022786"/>
    </source>
</evidence>
<evidence type="ECO:0000256" key="6">
    <source>
        <dbReference type="ARBA" id="ARBA00022801"/>
    </source>
</evidence>
<dbReference type="PROSITE" id="PS00973">
    <property type="entry name" value="USP_2"/>
    <property type="match status" value="1"/>
</dbReference>